<feature type="region of interest" description="Disordered" evidence="1">
    <location>
        <begin position="107"/>
        <end position="133"/>
    </location>
</feature>
<reference evidence="2" key="2">
    <citation type="submission" date="2023-05" db="EMBL/GenBank/DDBJ databases">
        <authorList>
            <consortium name="Lawrence Berkeley National Laboratory"/>
            <person name="Steindorff A."/>
            <person name="Hensen N."/>
            <person name="Bonometti L."/>
            <person name="Westerberg I."/>
            <person name="Brannstrom I.O."/>
            <person name="Guillou S."/>
            <person name="Cros-Aarteil S."/>
            <person name="Calhoun S."/>
            <person name="Haridas S."/>
            <person name="Kuo A."/>
            <person name="Mondo S."/>
            <person name="Pangilinan J."/>
            <person name="Riley R."/>
            <person name="Labutti K."/>
            <person name="Andreopoulos B."/>
            <person name="Lipzen A."/>
            <person name="Chen C."/>
            <person name="Yanf M."/>
            <person name="Daum C."/>
            <person name="Ng V."/>
            <person name="Clum A."/>
            <person name="Ohm R."/>
            <person name="Martin F."/>
            <person name="Silar P."/>
            <person name="Natvig D."/>
            <person name="Lalanne C."/>
            <person name="Gautier V."/>
            <person name="Ament-Velasquez S.L."/>
            <person name="Kruys A."/>
            <person name="Hutchinson M.I."/>
            <person name="Powell A.J."/>
            <person name="Barry K."/>
            <person name="Miller A.N."/>
            <person name="Grigoriev I.V."/>
            <person name="Debuchy R."/>
            <person name="Gladieux P."/>
            <person name="Thoren M.H."/>
            <person name="Johannesson H."/>
        </authorList>
    </citation>
    <scope>NUCLEOTIDE SEQUENCE</scope>
    <source>
        <strain evidence="2">CBS 123565</strain>
    </source>
</reference>
<sequence length="228" mass="24088">MPGPWLTALLATQMTASPPGGSTSDPSPGHCRSAWHAKGPMESEDRQEGRNGETRSRRSVANARGNEPSGSRALEMSGKSVPGKWAVGPGEARMGWGFVERVPDPQLVKDPASWDSQVPSGRGETEQGGRRVDHGRQLQLAASAAEANAAGALHGEVGGGETGRKPFRLAGLQGCIPLKSLSTFYCEAWPPTGPEPCRQRFRRVVIAALSGIHWGPVDAKGPAEPKDN</sequence>
<dbReference type="AlphaFoldDB" id="A0AAN6ZBP4"/>
<feature type="region of interest" description="Disordered" evidence="1">
    <location>
        <begin position="1"/>
        <end position="86"/>
    </location>
</feature>
<name>A0AAN6ZBP4_9PEZI</name>
<comment type="caution">
    <text evidence="2">The sequence shown here is derived from an EMBL/GenBank/DDBJ whole genome shotgun (WGS) entry which is preliminary data.</text>
</comment>
<evidence type="ECO:0000256" key="1">
    <source>
        <dbReference type="SAM" id="MobiDB-lite"/>
    </source>
</evidence>
<keyword evidence="3" id="KW-1185">Reference proteome</keyword>
<feature type="compositionally biased region" description="Basic and acidic residues" evidence="1">
    <location>
        <begin position="39"/>
        <end position="56"/>
    </location>
</feature>
<feature type="compositionally biased region" description="Basic and acidic residues" evidence="1">
    <location>
        <begin position="123"/>
        <end position="133"/>
    </location>
</feature>
<reference evidence="2" key="1">
    <citation type="journal article" date="2023" name="Mol. Phylogenet. Evol.">
        <title>Genome-scale phylogeny and comparative genomics of the fungal order Sordariales.</title>
        <authorList>
            <person name="Hensen N."/>
            <person name="Bonometti L."/>
            <person name="Westerberg I."/>
            <person name="Brannstrom I.O."/>
            <person name="Guillou S."/>
            <person name="Cros-Aarteil S."/>
            <person name="Calhoun S."/>
            <person name="Haridas S."/>
            <person name="Kuo A."/>
            <person name="Mondo S."/>
            <person name="Pangilinan J."/>
            <person name="Riley R."/>
            <person name="LaButti K."/>
            <person name="Andreopoulos B."/>
            <person name="Lipzen A."/>
            <person name="Chen C."/>
            <person name="Yan M."/>
            <person name="Daum C."/>
            <person name="Ng V."/>
            <person name="Clum A."/>
            <person name="Steindorff A."/>
            <person name="Ohm R.A."/>
            <person name="Martin F."/>
            <person name="Silar P."/>
            <person name="Natvig D.O."/>
            <person name="Lalanne C."/>
            <person name="Gautier V."/>
            <person name="Ament-Velasquez S.L."/>
            <person name="Kruys A."/>
            <person name="Hutchinson M.I."/>
            <person name="Powell A.J."/>
            <person name="Barry K."/>
            <person name="Miller A.N."/>
            <person name="Grigoriev I.V."/>
            <person name="Debuchy R."/>
            <person name="Gladieux P."/>
            <person name="Hiltunen Thoren M."/>
            <person name="Johannesson H."/>
        </authorList>
    </citation>
    <scope>NUCLEOTIDE SEQUENCE</scope>
    <source>
        <strain evidence="2">CBS 123565</strain>
    </source>
</reference>
<proteinExistence type="predicted"/>
<dbReference type="EMBL" id="MU853423">
    <property type="protein sequence ID" value="KAK4131544.1"/>
    <property type="molecule type" value="Genomic_DNA"/>
</dbReference>
<organism evidence="2 3">
    <name type="scientific">Trichocladium antarcticum</name>
    <dbReference type="NCBI Taxonomy" id="1450529"/>
    <lineage>
        <taxon>Eukaryota</taxon>
        <taxon>Fungi</taxon>
        <taxon>Dikarya</taxon>
        <taxon>Ascomycota</taxon>
        <taxon>Pezizomycotina</taxon>
        <taxon>Sordariomycetes</taxon>
        <taxon>Sordariomycetidae</taxon>
        <taxon>Sordariales</taxon>
        <taxon>Chaetomiaceae</taxon>
        <taxon>Trichocladium</taxon>
    </lineage>
</organism>
<dbReference type="Proteomes" id="UP001304895">
    <property type="component" value="Unassembled WGS sequence"/>
</dbReference>
<accession>A0AAN6ZBP4</accession>
<gene>
    <name evidence="2" type="ORF">BT67DRAFT_436227</name>
</gene>
<protein>
    <submittedName>
        <fullName evidence="2">Uncharacterized protein</fullName>
    </submittedName>
</protein>
<feature type="compositionally biased region" description="Low complexity" evidence="1">
    <location>
        <begin position="17"/>
        <end position="29"/>
    </location>
</feature>
<evidence type="ECO:0000313" key="3">
    <source>
        <dbReference type="Proteomes" id="UP001304895"/>
    </source>
</evidence>
<evidence type="ECO:0000313" key="2">
    <source>
        <dbReference type="EMBL" id="KAK4131544.1"/>
    </source>
</evidence>